<name>A0A2P2QBT2_RHIMU</name>
<organism evidence="1">
    <name type="scientific">Rhizophora mucronata</name>
    <name type="common">Asiatic mangrove</name>
    <dbReference type="NCBI Taxonomy" id="61149"/>
    <lineage>
        <taxon>Eukaryota</taxon>
        <taxon>Viridiplantae</taxon>
        <taxon>Streptophyta</taxon>
        <taxon>Embryophyta</taxon>
        <taxon>Tracheophyta</taxon>
        <taxon>Spermatophyta</taxon>
        <taxon>Magnoliopsida</taxon>
        <taxon>eudicotyledons</taxon>
        <taxon>Gunneridae</taxon>
        <taxon>Pentapetalae</taxon>
        <taxon>rosids</taxon>
        <taxon>fabids</taxon>
        <taxon>Malpighiales</taxon>
        <taxon>Rhizophoraceae</taxon>
        <taxon>Rhizophora</taxon>
    </lineage>
</organism>
<dbReference type="EMBL" id="GGEC01083974">
    <property type="protein sequence ID" value="MBX64458.1"/>
    <property type="molecule type" value="Transcribed_RNA"/>
</dbReference>
<accession>A0A2P2QBT2</accession>
<protein>
    <submittedName>
        <fullName evidence="1">Uncharacterized protein</fullName>
    </submittedName>
</protein>
<reference evidence="1" key="1">
    <citation type="submission" date="2018-02" db="EMBL/GenBank/DDBJ databases">
        <title>Rhizophora mucronata_Transcriptome.</title>
        <authorList>
            <person name="Meera S.P."/>
            <person name="Sreeshan A."/>
            <person name="Augustine A."/>
        </authorList>
    </citation>
    <scope>NUCLEOTIDE SEQUENCE</scope>
    <source>
        <tissue evidence="1">Leaf</tissue>
    </source>
</reference>
<proteinExistence type="predicted"/>
<evidence type="ECO:0000313" key="1">
    <source>
        <dbReference type="EMBL" id="MBX64458.1"/>
    </source>
</evidence>
<dbReference type="AlphaFoldDB" id="A0A2P2QBT2"/>
<sequence length="52" mass="5865">MCQLKWEGASTYAIYLPFRKAKHVALKDITHGRAKVRLNNNASYLAGEKVDS</sequence>